<evidence type="ECO:0000256" key="9">
    <source>
        <dbReference type="ARBA" id="ARBA00022895"/>
    </source>
</evidence>
<dbReference type="Proteomes" id="UP001140562">
    <property type="component" value="Unassembled WGS sequence"/>
</dbReference>
<gene>
    <name evidence="16" type="primary">EST2</name>
    <name evidence="16" type="ORF">N0V87_002494</name>
</gene>
<dbReference type="GO" id="GO:0042162">
    <property type="term" value="F:telomeric DNA binding"/>
    <property type="evidence" value="ECO:0007669"/>
    <property type="project" value="TreeGrafter"/>
</dbReference>
<keyword evidence="7 13" id="KW-0479">Metal-binding</keyword>
<dbReference type="Pfam" id="PF00078">
    <property type="entry name" value="RVT_1"/>
    <property type="match status" value="1"/>
</dbReference>
<sequence>MKRKCTSHAGGPRKKAHLVDQSASATPAAIEQPVLQRFYPRLLTLRHYLLSVLPKSSRNRRRKLTHLGRPIASSEATSICEPDVELGQLLDSTVIGERETTKVDVEERLTKERIRDIETFTQQLSPAITGGTFEPGYFKQAEIVDFVIWRLFKRSSSHKLQHLLCHGYERSASLFRHKDNDADITSSIPGLVARHPNSHVHELKGPLWCRLHAALGEGGDRLIMDMLTECAIFVPVDEKSANYYQLSGPPMFDLQPITAANTNIAQPHPTGGPTNLPTEERTPCQVPFVRSRMFYAKAALNAKGGIRFGMRHIHVLNRFPRRNDTQHTVQIMRYMFPRQFKLHNVFTSKVDKRETAMPFKDYTLREKEIHQKMCKDLGDGISNPDEVTRWKQRVPKRLRGDLVSLIAKMQILNQRCSYTELLRHYCPVETVPLSSKSEWKRDCLKPGATRRAAGIANKTDDGRTTDDTCFTDLACPTAHVSAFCRAVVAKVVPKRLLGDDNNRRAVMHYIDQFVSIRKFETLTLHEVTQKLQITSVLWLRLPGHDGTTKLARSDFNKRKEIFQEFVYWVFDSFLIPLIRSNFYVTESNAHRNRLFYFRHDIWRILTEPALSTLKLEMFEDMPNDRVNRLLAARPLGFSKMRLLPKKQGIRMIMNLKRRPQVTRYGAVTLGKSINSVMTPVFNAVTYEKIIQPEKLGSSLFSVGDMLPKLDAFKDSLRAQGLQDRQLYFAKVDVVSCFDTIPQKRLLAMADSLMSAQAYQTGKHVEIRPLGALQRLDGEYVNPAPRMRWASHTAAGKDAASFGHIVQSKLAGTKSNTVFVNSHLQQQEAKADLMHLLREHVERNIVKIGKRFFRQKTGIPQGSILSSILCNYFYAELERDVLGFADGSDCLLLRLLDDFLLITVDRQHAERFVRVMHRGHADYGVQVKPTKSMTNFDVVTDDSVRVPKCSPEVRKNTERSTRADVENSLTIELSKVPGQSFHRKALNAFKIQLKAMFIDTALNSVSTVLTNLHQSFHETAVRCLEYVRVLSKVRTTCSSLLIRTVDSIIALAFVMVQRRARSRSEARLVHVQSVISRRQLQWLACKGFYTVFQRAQTKHGALLAWLERSLRAARMSDAAERELLEAAASAWQRR</sequence>
<evidence type="ECO:0000256" key="5">
    <source>
        <dbReference type="ARBA" id="ARBA00022679"/>
    </source>
</evidence>
<dbReference type="InterPro" id="IPR000477">
    <property type="entry name" value="RT_dom"/>
</dbReference>
<dbReference type="GO" id="GO:0000333">
    <property type="term" value="C:telomerase catalytic core complex"/>
    <property type="evidence" value="ECO:0007669"/>
    <property type="project" value="TreeGrafter"/>
</dbReference>
<dbReference type="SUPFAM" id="SSF56672">
    <property type="entry name" value="DNA/RNA polymerases"/>
    <property type="match status" value="1"/>
</dbReference>
<dbReference type="GO" id="GO:0046872">
    <property type="term" value="F:metal ion binding"/>
    <property type="evidence" value="ECO:0007669"/>
    <property type="project" value="UniProtKB-KW"/>
</dbReference>
<feature type="domain" description="Reverse transcriptase" evidence="15">
    <location>
        <begin position="624"/>
        <end position="1001"/>
    </location>
</feature>
<evidence type="ECO:0000256" key="13">
    <source>
        <dbReference type="RuleBase" id="RU365061"/>
    </source>
</evidence>
<feature type="compositionally biased region" description="Basic residues" evidence="14">
    <location>
        <begin position="1"/>
        <end position="16"/>
    </location>
</feature>
<dbReference type="Gene3D" id="1.10.132.70">
    <property type="match status" value="1"/>
</dbReference>
<keyword evidence="4 13" id="KW-0158">Chromosome</keyword>
<evidence type="ECO:0000256" key="12">
    <source>
        <dbReference type="ARBA" id="ARBA00048173"/>
    </source>
</evidence>
<evidence type="ECO:0000256" key="7">
    <source>
        <dbReference type="ARBA" id="ARBA00022723"/>
    </source>
</evidence>
<dbReference type="PROSITE" id="PS50878">
    <property type="entry name" value="RT_POL"/>
    <property type="match status" value="1"/>
</dbReference>
<dbReference type="Pfam" id="PF21399">
    <property type="entry name" value="TERT_C"/>
    <property type="match status" value="1"/>
</dbReference>
<evidence type="ECO:0000313" key="17">
    <source>
        <dbReference type="Proteomes" id="UP001140562"/>
    </source>
</evidence>
<dbReference type="PRINTS" id="PR01365">
    <property type="entry name" value="TELOMERASERT"/>
</dbReference>
<dbReference type="InterPro" id="IPR049139">
    <property type="entry name" value="TERT_C"/>
</dbReference>
<reference evidence="16" key="1">
    <citation type="submission" date="2022-10" db="EMBL/GenBank/DDBJ databases">
        <title>Tapping the CABI collections for fungal endophytes: first genome assemblies for Collariella, Neodidymelliopsis, Ascochyta clinopodiicola, Didymella pomorum, Didymosphaeria variabile, Neocosmospora piperis and Neocucurbitaria cava.</title>
        <authorList>
            <person name="Hill R."/>
        </authorList>
    </citation>
    <scope>NUCLEOTIDE SEQUENCE</scope>
    <source>
        <strain evidence="16">IMI 360193</strain>
    </source>
</reference>
<protein>
    <recommendedName>
        <fullName evidence="3 13">Telomerase reverse transcriptase</fullName>
        <ecNumber evidence="2 13">2.7.7.49</ecNumber>
    </recommendedName>
    <alternativeName>
        <fullName evidence="13">Telomerase catalytic subunit</fullName>
    </alternativeName>
</protein>
<dbReference type="EMBL" id="JAPEUV010000016">
    <property type="protein sequence ID" value="KAJ4340509.1"/>
    <property type="molecule type" value="Genomic_DNA"/>
</dbReference>
<keyword evidence="17" id="KW-1185">Reference proteome</keyword>
<evidence type="ECO:0000256" key="11">
    <source>
        <dbReference type="ARBA" id="ARBA00023242"/>
    </source>
</evidence>
<dbReference type="PANTHER" id="PTHR12066">
    <property type="entry name" value="TELOMERASE REVERSE TRANSCRIPTASE"/>
    <property type="match status" value="1"/>
</dbReference>
<evidence type="ECO:0000256" key="2">
    <source>
        <dbReference type="ARBA" id="ARBA00012493"/>
    </source>
</evidence>
<keyword evidence="8 13" id="KW-0460">Magnesium</keyword>
<dbReference type="GO" id="GO:0070034">
    <property type="term" value="F:telomerase RNA binding"/>
    <property type="evidence" value="ECO:0007669"/>
    <property type="project" value="TreeGrafter"/>
</dbReference>
<evidence type="ECO:0000256" key="10">
    <source>
        <dbReference type="ARBA" id="ARBA00022918"/>
    </source>
</evidence>
<dbReference type="GO" id="GO:0007004">
    <property type="term" value="P:telomere maintenance via telomerase"/>
    <property type="evidence" value="ECO:0007669"/>
    <property type="project" value="TreeGrafter"/>
</dbReference>
<comment type="similarity">
    <text evidence="1 13">Belongs to the reverse transcriptase family. Telomerase subfamily.</text>
</comment>
<evidence type="ECO:0000313" key="16">
    <source>
        <dbReference type="EMBL" id="KAJ4340509.1"/>
    </source>
</evidence>
<evidence type="ECO:0000256" key="1">
    <source>
        <dbReference type="ARBA" id="ARBA00008001"/>
    </source>
</evidence>
<dbReference type="SMART" id="SM00975">
    <property type="entry name" value="Telomerase_RBD"/>
    <property type="match status" value="1"/>
</dbReference>
<evidence type="ECO:0000256" key="4">
    <source>
        <dbReference type="ARBA" id="ARBA00022454"/>
    </source>
</evidence>
<comment type="catalytic activity">
    <reaction evidence="12 13">
        <text>DNA(n) + a 2'-deoxyribonucleoside 5'-triphosphate = DNA(n+1) + diphosphate</text>
        <dbReference type="Rhea" id="RHEA:22508"/>
        <dbReference type="Rhea" id="RHEA-COMP:17339"/>
        <dbReference type="Rhea" id="RHEA-COMP:17340"/>
        <dbReference type="ChEBI" id="CHEBI:33019"/>
        <dbReference type="ChEBI" id="CHEBI:61560"/>
        <dbReference type="ChEBI" id="CHEBI:173112"/>
        <dbReference type="EC" id="2.7.7.49"/>
    </reaction>
</comment>
<keyword evidence="10 13" id="KW-0695">RNA-directed DNA polymerase</keyword>
<organism evidence="16 17">
    <name type="scientific">Didymella glomerata</name>
    <dbReference type="NCBI Taxonomy" id="749621"/>
    <lineage>
        <taxon>Eukaryota</taxon>
        <taxon>Fungi</taxon>
        <taxon>Dikarya</taxon>
        <taxon>Ascomycota</taxon>
        <taxon>Pezizomycotina</taxon>
        <taxon>Dothideomycetes</taxon>
        <taxon>Pleosporomycetidae</taxon>
        <taxon>Pleosporales</taxon>
        <taxon>Pleosporineae</taxon>
        <taxon>Didymellaceae</taxon>
        <taxon>Didymella</taxon>
    </lineage>
</organism>
<dbReference type="GO" id="GO:0000781">
    <property type="term" value="C:chromosome, telomeric region"/>
    <property type="evidence" value="ECO:0007669"/>
    <property type="project" value="UniProtKB-SubCell"/>
</dbReference>
<dbReference type="OrthoDB" id="289721at2759"/>
<evidence type="ECO:0000256" key="6">
    <source>
        <dbReference type="ARBA" id="ARBA00022695"/>
    </source>
</evidence>
<dbReference type="Pfam" id="PF12009">
    <property type="entry name" value="Telomerase_RBD"/>
    <property type="match status" value="1"/>
</dbReference>
<name>A0A9W8X576_9PLEO</name>
<evidence type="ECO:0000259" key="15">
    <source>
        <dbReference type="PROSITE" id="PS50878"/>
    </source>
</evidence>
<evidence type="ECO:0000256" key="14">
    <source>
        <dbReference type="SAM" id="MobiDB-lite"/>
    </source>
</evidence>
<keyword evidence="5 13" id="KW-0808">Transferase</keyword>
<dbReference type="GO" id="GO:0003720">
    <property type="term" value="F:telomerase activity"/>
    <property type="evidence" value="ECO:0007669"/>
    <property type="project" value="InterPro"/>
</dbReference>
<comment type="subcellular location">
    <subcellularLocation>
        <location evidence="13">Nucleus</location>
    </subcellularLocation>
    <subcellularLocation>
        <location evidence="13">Chromosome</location>
        <location evidence="13">Telomere</location>
    </subcellularLocation>
</comment>
<comment type="caution">
    <text evidence="16">The sequence shown here is derived from an EMBL/GenBank/DDBJ whole genome shotgun (WGS) entry which is preliminary data.</text>
</comment>
<dbReference type="PANTHER" id="PTHR12066:SF0">
    <property type="entry name" value="TELOMERASE REVERSE TRANSCRIPTASE"/>
    <property type="match status" value="1"/>
</dbReference>
<keyword evidence="11 13" id="KW-0539">Nucleus</keyword>
<dbReference type="CDD" id="cd01648">
    <property type="entry name" value="TERT"/>
    <property type="match status" value="1"/>
</dbReference>
<dbReference type="InterPro" id="IPR003545">
    <property type="entry name" value="Telomerase_RT"/>
</dbReference>
<dbReference type="InterPro" id="IPR043502">
    <property type="entry name" value="DNA/RNA_pol_sf"/>
</dbReference>
<keyword evidence="9 13" id="KW-0779">Telomere</keyword>
<evidence type="ECO:0000256" key="3">
    <source>
        <dbReference type="ARBA" id="ARBA00016182"/>
    </source>
</evidence>
<evidence type="ECO:0000256" key="8">
    <source>
        <dbReference type="ARBA" id="ARBA00022842"/>
    </source>
</evidence>
<keyword evidence="6 13" id="KW-0548">Nucleotidyltransferase</keyword>
<dbReference type="Gene3D" id="3.30.70.2630">
    <property type="match status" value="1"/>
</dbReference>
<dbReference type="AlphaFoldDB" id="A0A9W8X576"/>
<dbReference type="InterPro" id="IPR021891">
    <property type="entry name" value="Telomerase_RBD"/>
</dbReference>
<accession>A0A9W8X576</accession>
<comment type="function">
    <text evidence="13">Telomerase is a ribonucleoprotein enzyme essential for the replication of chromosome termini in most eukaryotes. It elongates telomeres. It is a reverse transcriptase that adds simple sequence repeats to chromosome ends by copying a template sequence within the RNA component of the enzyme.</text>
</comment>
<feature type="region of interest" description="Disordered" evidence="14">
    <location>
        <begin position="1"/>
        <end position="25"/>
    </location>
</feature>
<dbReference type="EC" id="2.7.7.49" evidence="2 13"/>
<proteinExistence type="inferred from homology"/>
<dbReference type="Gene3D" id="1.10.357.90">
    <property type="match status" value="1"/>
</dbReference>